<feature type="region of interest" description="Disordered" evidence="1">
    <location>
        <begin position="77"/>
        <end position="101"/>
    </location>
</feature>
<organism evidence="2 3">
    <name type="scientific">Perkinsus olseni</name>
    <name type="common">Perkinsus atlanticus</name>
    <dbReference type="NCBI Taxonomy" id="32597"/>
    <lineage>
        <taxon>Eukaryota</taxon>
        <taxon>Sar</taxon>
        <taxon>Alveolata</taxon>
        <taxon>Perkinsozoa</taxon>
        <taxon>Perkinsea</taxon>
        <taxon>Perkinsida</taxon>
        <taxon>Perkinsidae</taxon>
        <taxon>Perkinsus</taxon>
    </lineage>
</organism>
<dbReference type="AlphaFoldDB" id="A0A7J6S851"/>
<name>A0A7J6S851_PEROL</name>
<proteinExistence type="predicted"/>
<evidence type="ECO:0000256" key="1">
    <source>
        <dbReference type="SAM" id="MobiDB-lite"/>
    </source>
</evidence>
<evidence type="ECO:0000313" key="2">
    <source>
        <dbReference type="EMBL" id="KAF4728200.1"/>
    </source>
</evidence>
<sequence length="269" mass="30512">MRAIPRNVPCYAADCDGYFPSYTQYEVIAEVLCSVFPVWMRIIIVLANLVHLGLLSRKRATSKRGSDHLDLAAHVELPSARRAGPEESTQPPPLPTTTADDTVVYRPKIDGDVMRHNATWGPNPHYFFLAINPNASKNHAVLGGVEWEKKLAKAIPTCVSSQMKSPPKASSSTKRKKSRPAQAAAYIVADWVTPYRHKFALALKVWWELLPRALAHIHEKEPNVMAVYTLVHNERPDYEIERYVKLNFTRVGRSLYSKNHQVYAFFYNT</sequence>
<accession>A0A7J6S851</accession>
<evidence type="ECO:0000313" key="3">
    <source>
        <dbReference type="Proteomes" id="UP000574390"/>
    </source>
</evidence>
<reference evidence="2 3" key="1">
    <citation type="submission" date="2020-04" db="EMBL/GenBank/DDBJ databases">
        <title>Perkinsus olseni comparative genomics.</title>
        <authorList>
            <person name="Bogema D.R."/>
        </authorList>
    </citation>
    <scope>NUCLEOTIDE SEQUENCE [LARGE SCALE GENOMIC DNA]</scope>
    <source>
        <strain evidence="2">ATCC PRA-205</strain>
    </source>
</reference>
<dbReference type="Proteomes" id="UP000574390">
    <property type="component" value="Unassembled WGS sequence"/>
</dbReference>
<feature type="region of interest" description="Disordered" evidence="1">
    <location>
        <begin position="158"/>
        <end position="177"/>
    </location>
</feature>
<protein>
    <submittedName>
        <fullName evidence="2">Uncharacterized protein</fullName>
    </submittedName>
</protein>
<comment type="caution">
    <text evidence="2">The sequence shown here is derived from an EMBL/GenBank/DDBJ whole genome shotgun (WGS) entry which is preliminary data.</text>
</comment>
<dbReference type="EMBL" id="JABANM010017186">
    <property type="protein sequence ID" value="KAF4728200.1"/>
    <property type="molecule type" value="Genomic_DNA"/>
</dbReference>
<gene>
    <name evidence="2" type="ORF">FOZ62_006834</name>
</gene>